<evidence type="ECO:0000313" key="2">
    <source>
        <dbReference type="EMBL" id="MFC0686503.1"/>
    </source>
</evidence>
<dbReference type="EMBL" id="JBHLTM010000070">
    <property type="protein sequence ID" value="MFC0686503.1"/>
    <property type="molecule type" value="Genomic_DNA"/>
</dbReference>
<gene>
    <name evidence="2" type="ORF">ACFFF8_18110</name>
</gene>
<name>A0ABV6SEM8_9SPHN</name>
<dbReference type="Gene3D" id="2.40.10.220">
    <property type="entry name" value="predicted glycosyltransferase like domains"/>
    <property type="match status" value="1"/>
</dbReference>
<dbReference type="RefSeq" id="WP_267222569.1">
    <property type="nucleotide sequence ID" value="NZ_JAPCWC010000016.1"/>
</dbReference>
<dbReference type="Pfam" id="PF07238">
    <property type="entry name" value="PilZ"/>
    <property type="match status" value="2"/>
</dbReference>
<sequence length="229" mass="24412">MSLPPSSRSERALDAFLDDSEFAAEGGADEPLRGLQPRAPRVTTILLIGKLAAQDRETLCRVRNISATGMMAEVHGSFLVEEAVEVTLKAGDTLNGTVRWNRAGRIGVAFDHPVDVPELLAHAAMRSGAEGVARGPRFTADCPAALLVTGYRHPARLVDISQGGARLTVANAMPRDQLLGISIPGLGEREAAVRWVGNNACGLVFLEPIAFADLGPWLLDARARFANQV</sequence>
<organism evidence="2 3">
    <name type="scientific">Novosphingobium clariflavum</name>
    <dbReference type="NCBI Taxonomy" id="2029884"/>
    <lineage>
        <taxon>Bacteria</taxon>
        <taxon>Pseudomonadati</taxon>
        <taxon>Pseudomonadota</taxon>
        <taxon>Alphaproteobacteria</taxon>
        <taxon>Sphingomonadales</taxon>
        <taxon>Sphingomonadaceae</taxon>
        <taxon>Novosphingobium</taxon>
    </lineage>
</organism>
<protein>
    <submittedName>
        <fullName evidence="2">PilZ domain-containing protein</fullName>
    </submittedName>
</protein>
<dbReference type="SUPFAM" id="SSF141371">
    <property type="entry name" value="PilZ domain-like"/>
    <property type="match status" value="2"/>
</dbReference>
<proteinExistence type="predicted"/>
<dbReference type="Proteomes" id="UP001589858">
    <property type="component" value="Unassembled WGS sequence"/>
</dbReference>
<accession>A0ABV6SEM8</accession>
<dbReference type="InterPro" id="IPR009875">
    <property type="entry name" value="PilZ_domain"/>
</dbReference>
<evidence type="ECO:0000259" key="1">
    <source>
        <dbReference type="Pfam" id="PF07238"/>
    </source>
</evidence>
<feature type="domain" description="PilZ" evidence="1">
    <location>
        <begin position="135"/>
        <end position="207"/>
    </location>
</feature>
<reference evidence="2 3" key="1">
    <citation type="submission" date="2024-09" db="EMBL/GenBank/DDBJ databases">
        <authorList>
            <person name="Sun Q."/>
            <person name="Mori K."/>
        </authorList>
    </citation>
    <scope>NUCLEOTIDE SEQUENCE [LARGE SCALE GENOMIC DNA]</scope>
    <source>
        <strain evidence="2 3">CICC 11035S</strain>
    </source>
</reference>
<feature type="domain" description="PilZ" evidence="1">
    <location>
        <begin position="39"/>
        <end position="117"/>
    </location>
</feature>
<comment type="caution">
    <text evidence="2">The sequence shown here is derived from an EMBL/GenBank/DDBJ whole genome shotgun (WGS) entry which is preliminary data.</text>
</comment>
<evidence type="ECO:0000313" key="3">
    <source>
        <dbReference type="Proteomes" id="UP001589858"/>
    </source>
</evidence>
<keyword evidence="3" id="KW-1185">Reference proteome</keyword>